<dbReference type="InterPro" id="IPR011961">
    <property type="entry name" value="RimM"/>
</dbReference>
<organism evidence="9 10">
    <name type="scientific">Oceanidesulfovibrio marinus</name>
    <dbReference type="NCBI Taxonomy" id="370038"/>
    <lineage>
        <taxon>Bacteria</taxon>
        <taxon>Pseudomonadati</taxon>
        <taxon>Thermodesulfobacteriota</taxon>
        <taxon>Desulfovibrionia</taxon>
        <taxon>Desulfovibrionales</taxon>
        <taxon>Desulfovibrionaceae</taxon>
        <taxon>Oceanidesulfovibrio</taxon>
    </lineage>
</organism>
<dbReference type="Proteomes" id="UP000434052">
    <property type="component" value="Unassembled WGS sequence"/>
</dbReference>
<name>A0A6P1ZM46_9BACT</name>
<dbReference type="GO" id="GO:0005737">
    <property type="term" value="C:cytoplasm"/>
    <property type="evidence" value="ECO:0007669"/>
    <property type="project" value="UniProtKB-SubCell"/>
</dbReference>
<evidence type="ECO:0000256" key="1">
    <source>
        <dbReference type="ARBA" id="ARBA00022490"/>
    </source>
</evidence>
<dbReference type="GO" id="GO:0042274">
    <property type="term" value="P:ribosomal small subunit biogenesis"/>
    <property type="evidence" value="ECO:0007669"/>
    <property type="project" value="UniProtKB-UniRule"/>
</dbReference>
<dbReference type="SUPFAM" id="SSF50346">
    <property type="entry name" value="PRC-barrel domain"/>
    <property type="match status" value="1"/>
</dbReference>
<evidence type="ECO:0000256" key="2">
    <source>
        <dbReference type="ARBA" id="ARBA00022517"/>
    </source>
</evidence>
<dbReference type="OrthoDB" id="5381335at2"/>
<feature type="region of interest" description="Disordered" evidence="6">
    <location>
        <begin position="189"/>
        <end position="210"/>
    </location>
</feature>
<feature type="compositionally biased region" description="Basic and acidic residues" evidence="6">
    <location>
        <begin position="190"/>
        <end position="210"/>
    </location>
</feature>
<dbReference type="AlphaFoldDB" id="A0A6P1ZM46"/>
<feature type="domain" description="RimM N-terminal" evidence="7">
    <location>
        <begin position="12"/>
        <end position="105"/>
    </location>
</feature>
<keyword evidence="1 5" id="KW-0963">Cytoplasm</keyword>
<dbReference type="Gene3D" id="2.30.30.240">
    <property type="entry name" value="PRC-barrel domain"/>
    <property type="match status" value="1"/>
</dbReference>
<proteinExistence type="inferred from homology"/>
<evidence type="ECO:0000256" key="6">
    <source>
        <dbReference type="SAM" id="MobiDB-lite"/>
    </source>
</evidence>
<evidence type="ECO:0000259" key="7">
    <source>
        <dbReference type="Pfam" id="PF01782"/>
    </source>
</evidence>
<protein>
    <recommendedName>
        <fullName evidence="5">Ribosome maturation factor RimM</fullName>
    </recommendedName>
</protein>
<dbReference type="PANTHER" id="PTHR33692">
    <property type="entry name" value="RIBOSOME MATURATION FACTOR RIMM"/>
    <property type="match status" value="1"/>
</dbReference>
<dbReference type="Pfam" id="PF01782">
    <property type="entry name" value="RimM"/>
    <property type="match status" value="1"/>
</dbReference>
<gene>
    <name evidence="5 9" type="primary">rimM</name>
    <name evidence="9" type="ORF">DQK91_00115</name>
</gene>
<comment type="function">
    <text evidence="5">An accessory protein needed during the final step in the assembly of 30S ribosomal subunit, possibly for assembly of the head region. Essential for efficient processing of 16S rRNA. May be needed both before and after RbfA during the maturation of 16S rRNA. It has affinity for free ribosomal 30S subunits but not for 70S ribosomes.</text>
</comment>
<dbReference type="InterPro" id="IPR036976">
    <property type="entry name" value="RimM_N_sf"/>
</dbReference>
<dbReference type="Gene3D" id="2.40.30.60">
    <property type="entry name" value="RimM"/>
    <property type="match status" value="1"/>
</dbReference>
<sequence length="210" mass="23235">MADKASPLFVLIGRVAKAHGIYGDIVADLYAESPEILDHVGELYLRSEPAGSYPDEDTTDVEPPRRVRVHAWREHQGRALLSLKGLRDRNGADALRGSTIWVRADELPEPDEDDVFLYELDGLEVFTEDGARIGTVEDLMETGHSGQEVWVIRGDGGEEILFPAEPEFVLELDPDARRVVIAPPPGLLELYREPEDSAGKQPDADKPQDA</sequence>
<dbReference type="GO" id="GO:0005840">
    <property type="term" value="C:ribosome"/>
    <property type="evidence" value="ECO:0007669"/>
    <property type="project" value="InterPro"/>
</dbReference>
<accession>A0A6P1ZM46</accession>
<dbReference type="GO" id="GO:0006364">
    <property type="term" value="P:rRNA processing"/>
    <property type="evidence" value="ECO:0007669"/>
    <property type="project" value="UniProtKB-UniRule"/>
</dbReference>
<comment type="subcellular location">
    <subcellularLocation>
        <location evidence="5">Cytoplasm</location>
    </subcellularLocation>
</comment>
<reference evidence="9 10" key="1">
    <citation type="submission" date="2018-06" db="EMBL/GenBank/DDBJ databases">
        <title>Complete genome of Desulfovibrio marinus P48SEP.</title>
        <authorList>
            <person name="Crispim J.S."/>
            <person name="Vidigal P.M.P."/>
            <person name="Silva L.C.F."/>
            <person name="Araujo L.C."/>
            <person name="Laguardia C.N."/>
            <person name="Dias R.S."/>
            <person name="Sousa M.P."/>
            <person name="Paula S.O."/>
            <person name="Silva C."/>
        </authorList>
    </citation>
    <scope>NUCLEOTIDE SEQUENCE [LARGE SCALE GENOMIC DNA]</scope>
    <source>
        <strain evidence="9 10">P48SEP</strain>
    </source>
</reference>
<dbReference type="GO" id="GO:0043022">
    <property type="term" value="F:ribosome binding"/>
    <property type="evidence" value="ECO:0007669"/>
    <property type="project" value="InterPro"/>
</dbReference>
<dbReference type="RefSeq" id="WP_144233401.1">
    <property type="nucleotide sequence ID" value="NZ_QMIF01000001.1"/>
</dbReference>
<evidence type="ECO:0000313" key="9">
    <source>
        <dbReference type="EMBL" id="TVM36364.1"/>
    </source>
</evidence>
<dbReference type="PANTHER" id="PTHR33692:SF1">
    <property type="entry name" value="RIBOSOME MATURATION FACTOR RIMM"/>
    <property type="match status" value="1"/>
</dbReference>
<keyword evidence="4 5" id="KW-0143">Chaperone</keyword>
<dbReference type="InterPro" id="IPR002676">
    <property type="entry name" value="RimM_N"/>
</dbReference>
<comment type="caution">
    <text evidence="9">The sequence shown here is derived from an EMBL/GenBank/DDBJ whole genome shotgun (WGS) entry which is preliminary data.</text>
</comment>
<dbReference type="EMBL" id="QMIF01000001">
    <property type="protein sequence ID" value="TVM36364.1"/>
    <property type="molecule type" value="Genomic_DNA"/>
</dbReference>
<evidence type="ECO:0000313" key="10">
    <source>
        <dbReference type="Proteomes" id="UP000434052"/>
    </source>
</evidence>
<evidence type="ECO:0000256" key="4">
    <source>
        <dbReference type="ARBA" id="ARBA00023186"/>
    </source>
</evidence>
<dbReference type="SUPFAM" id="SSF50447">
    <property type="entry name" value="Translation proteins"/>
    <property type="match status" value="1"/>
</dbReference>
<comment type="domain">
    <text evidence="5">The PRC barrel domain binds ribosomal protein uS19.</text>
</comment>
<dbReference type="InterPro" id="IPR011033">
    <property type="entry name" value="PRC_barrel-like_sf"/>
</dbReference>
<dbReference type="NCBIfam" id="TIGR02273">
    <property type="entry name" value="16S_RimM"/>
    <property type="match status" value="1"/>
</dbReference>
<dbReference type="HAMAP" id="MF_00014">
    <property type="entry name" value="Ribosome_mat_RimM"/>
    <property type="match status" value="1"/>
</dbReference>
<dbReference type="InterPro" id="IPR027275">
    <property type="entry name" value="PRC-brl_dom"/>
</dbReference>
<evidence type="ECO:0000256" key="5">
    <source>
        <dbReference type="HAMAP-Rule" id="MF_00014"/>
    </source>
</evidence>
<dbReference type="Pfam" id="PF05239">
    <property type="entry name" value="PRC"/>
    <property type="match status" value="1"/>
</dbReference>
<feature type="domain" description="PRC-barrel" evidence="8">
    <location>
        <begin position="113"/>
        <end position="187"/>
    </location>
</feature>
<comment type="subunit">
    <text evidence="5">Binds ribosomal protein uS19.</text>
</comment>
<keyword evidence="2 5" id="KW-0690">Ribosome biogenesis</keyword>
<comment type="similarity">
    <text evidence="5">Belongs to the RimM family.</text>
</comment>
<evidence type="ECO:0000256" key="3">
    <source>
        <dbReference type="ARBA" id="ARBA00022552"/>
    </source>
</evidence>
<keyword evidence="3 5" id="KW-0698">rRNA processing</keyword>
<evidence type="ECO:0000259" key="8">
    <source>
        <dbReference type="Pfam" id="PF05239"/>
    </source>
</evidence>
<dbReference type="InterPro" id="IPR009000">
    <property type="entry name" value="Transl_B-barrel_sf"/>
</dbReference>